<dbReference type="CDD" id="cd01948">
    <property type="entry name" value="EAL"/>
    <property type="match status" value="1"/>
</dbReference>
<dbReference type="Pfam" id="PF08448">
    <property type="entry name" value="PAS_4"/>
    <property type="match status" value="1"/>
</dbReference>
<dbReference type="SMART" id="SM00267">
    <property type="entry name" value="GGDEF"/>
    <property type="match status" value="1"/>
</dbReference>
<dbReference type="Gene3D" id="3.30.450.20">
    <property type="entry name" value="PAS domain"/>
    <property type="match status" value="1"/>
</dbReference>
<evidence type="ECO:0000313" key="6">
    <source>
        <dbReference type="Proteomes" id="UP001138997"/>
    </source>
</evidence>
<dbReference type="InterPro" id="IPR035919">
    <property type="entry name" value="EAL_sf"/>
</dbReference>
<dbReference type="Pfam" id="PF00990">
    <property type="entry name" value="GGDEF"/>
    <property type="match status" value="1"/>
</dbReference>
<dbReference type="PANTHER" id="PTHR44757:SF2">
    <property type="entry name" value="BIOFILM ARCHITECTURE MAINTENANCE PROTEIN MBAA"/>
    <property type="match status" value="1"/>
</dbReference>
<dbReference type="SUPFAM" id="SSF141868">
    <property type="entry name" value="EAL domain-like"/>
    <property type="match status" value="1"/>
</dbReference>
<evidence type="ECO:0000259" key="2">
    <source>
        <dbReference type="PROSITE" id="PS50112"/>
    </source>
</evidence>
<dbReference type="PROSITE" id="PS50887">
    <property type="entry name" value="GGDEF"/>
    <property type="match status" value="1"/>
</dbReference>
<dbReference type="AlphaFoldDB" id="A0A9X1NDB8"/>
<keyword evidence="1" id="KW-1133">Transmembrane helix</keyword>
<feature type="transmembrane region" description="Helical" evidence="1">
    <location>
        <begin position="160"/>
        <end position="177"/>
    </location>
</feature>
<gene>
    <name evidence="5" type="ORF">LR394_12610</name>
</gene>
<keyword evidence="1" id="KW-0812">Transmembrane</keyword>
<keyword evidence="1" id="KW-0472">Membrane</keyword>
<dbReference type="Gene3D" id="3.20.20.450">
    <property type="entry name" value="EAL domain"/>
    <property type="match status" value="1"/>
</dbReference>
<dbReference type="EMBL" id="JAJOMB010000005">
    <property type="protein sequence ID" value="MCD5311744.1"/>
    <property type="molecule type" value="Genomic_DNA"/>
</dbReference>
<dbReference type="PROSITE" id="PS50883">
    <property type="entry name" value="EAL"/>
    <property type="match status" value="1"/>
</dbReference>
<dbReference type="Pfam" id="PF00563">
    <property type="entry name" value="EAL"/>
    <property type="match status" value="1"/>
</dbReference>
<evidence type="ECO:0000313" key="5">
    <source>
        <dbReference type="EMBL" id="MCD5311744.1"/>
    </source>
</evidence>
<dbReference type="Proteomes" id="UP001138997">
    <property type="component" value="Unassembled WGS sequence"/>
</dbReference>
<dbReference type="CDD" id="cd00130">
    <property type="entry name" value="PAS"/>
    <property type="match status" value="1"/>
</dbReference>
<dbReference type="RefSeq" id="WP_231441250.1">
    <property type="nucleotide sequence ID" value="NZ_JAJOMB010000005.1"/>
</dbReference>
<dbReference type="InterPro" id="IPR043128">
    <property type="entry name" value="Rev_trsase/Diguanyl_cyclase"/>
</dbReference>
<dbReference type="InterPro" id="IPR013656">
    <property type="entry name" value="PAS_4"/>
</dbReference>
<feature type="domain" description="PAS" evidence="2">
    <location>
        <begin position="200"/>
        <end position="263"/>
    </location>
</feature>
<dbReference type="NCBIfam" id="TIGR00254">
    <property type="entry name" value="GGDEF"/>
    <property type="match status" value="1"/>
</dbReference>
<reference evidence="5" key="1">
    <citation type="submission" date="2021-11" db="EMBL/GenBank/DDBJ databases">
        <title>Streptomyces corallinus and Kineosporia corallina sp. nov., two new coral-derived marine actinobacteria.</title>
        <authorList>
            <person name="Buangrab K."/>
            <person name="Sutthacheep M."/>
            <person name="Yeemin T."/>
            <person name="Harunari E."/>
            <person name="Igarashi Y."/>
            <person name="Sripreechasak P."/>
            <person name="Kanchanasin P."/>
            <person name="Tanasupawat S."/>
            <person name="Phongsopitanun W."/>
        </authorList>
    </citation>
    <scope>NUCLEOTIDE SEQUENCE</scope>
    <source>
        <strain evidence="5">JCM 31032</strain>
    </source>
</reference>
<dbReference type="SMART" id="SM00052">
    <property type="entry name" value="EAL"/>
    <property type="match status" value="1"/>
</dbReference>
<feature type="transmembrane region" description="Helical" evidence="1">
    <location>
        <begin position="23"/>
        <end position="45"/>
    </location>
</feature>
<dbReference type="InterPro" id="IPR035965">
    <property type="entry name" value="PAS-like_dom_sf"/>
</dbReference>
<evidence type="ECO:0000256" key="1">
    <source>
        <dbReference type="SAM" id="Phobius"/>
    </source>
</evidence>
<proteinExistence type="predicted"/>
<evidence type="ECO:0000259" key="4">
    <source>
        <dbReference type="PROSITE" id="PS50887"/>
    </source>
</evidence>
<dbReference type="NCBIfam" id="TIGR00229">
    <property type="entry name" value="sensory_box"/>
    <property type="match status" value="1"/>
</dbReference>
<dbReference type="InterPro" id="IPR029787">
    <property type="entry name" value="Nucleotide_cyclase"/>
</dbReference>
<dbReference type="CDD" id="cd01949">
    <property type="entry name" value="GGDEF"/>
    <property type="match status" value="1"/>
</dbReference>
<organism evidence="5 6">
    <name type="scientific">Kineosporia babensis</name>
    <dbReference type="NCBI Taxonomy" id="499548"/>
    <lineage>
        <taxon>Bacteria</taxon>
        <taxon>Bacillati</taxon>
        <taxon>Actinomycetota</taxon>
        <taxon>Actinomycetes</taxon>
        <taxon>Kineosporiales</taxon>
        <taxon>Kineosporiaceae</taxon>
        <taxon>Kineosporia</taxon>
    </lineage>
</organism>
<evidence type="ECO:0000259" key="3">
    <source>
        <dbReference type="PROSITE" id="PS50883"/>
    </source>
</evidence>
<comment type="caution">
    <text evidence="5">The sequence shown here is derived from an EMBL/GenBank/DDBJ whole genome shotgun (WGS) entry which is preliminary data.</text>
</comment>
<dbReference type="InterPro" id="IPR052155">
    <property type="entry name" value="Biofilm_reg_signaling"/>
</dbReference>
<dbReference type="FunFam" id="3.30.70.270:FF:000001">
    <property type="entry name" value="Diguanylate cyclase domain protein"/>
    <property type="match status" value="1"/>
</dbReference>
<name>A0A9X1NDB8_9ACTN</name>
<sequence length="768" mass="83928">MTQDEPQHSQPTETAPSISPLRITVTFVFTVALVLAEFALLVGVYKRDEPVQRQQVRQAALEQQVAGTISALSRSADADRAGAQADLVITQLVPQTKRSLDQLADAGLGQDDLAGTRQAINDLAAAPGDTERLAALSGQARALGSELADRHRRLDRQAQLIYAGLLVVVSIGWFIWFRRLVQRHRALQQAVTAQEALSASEQRLLALVQNGTDVVTVFDLDTRTSFVSPSARAVLGVSAAELTGTRLSALLQPEDVNRLVHLLVTLKPGADAAVKLWMRHADGRMLVVEGMLANLLHEHVVGGFVLTFRDVTERQALEERLTHQAFHDSLTGLANRQLFADRLSHALARRAGTAQPLVVLFVDLDDFKQINDRLGHGTGDRVLEAVGRRIRTATRAGDTAARLGGDEFAVLMEGASLRDAEDLADRLLRLVAEPIVLDGTRMPVTASIGLAEAVPGEISSEEALRNADVAMYSAKDRGPSTVAAYDSRLHAEALDRLELRADLQRAIFQNELVLHYQPTVELETGRITGFEALVRWQHPVRGLLSPASFVPMAEETGLVVQLNTWVLFQACRFAAVLQNDWRRPTMSVNISAQQLVRTDFVEQVNRALSESGLSADRLTLEITESVVLQDLEDVVPRLSQLRDRGIRVAIDDFGTGYSSLAYLTELPIDVLKVDKSFIDRVASDAQGASVTEAIISMSHTMNLSTVAEGVEVAEQAAWLRQVRCPIGQGYYWSRPVDENGVHDLLTRPTNELGGSADLVSYRAVAPFS</sequence>
<dbReference type="SUPFAM" id="SSF55073">
    <property type="entry name" value="Nucleotide cyclase"/>
    <property type="match status" value="1"/>
</dbReference>
<accession>A0A9X1NDB8</accession>
<feature type="domain" description="EAL" evidence="3">
    <location>
        <begin position="496"/>
        <end position="749"/>
    </location>
</feature>
<dbReference type="InterPro" id="IPR001633">
    <property type="entry name" value="EAL_dom"/>
</dbReference>
<dbReference type="InterPro" id="IPR000014">
    <property type="entry name" value="PAS"/>
</dbReference>
<protein>
    <submittedName>
        <fullName evidence="5">EAL domain-containing protein</fullName>
    </submittedName>
</protein>
<dbReference type="PANTHER" id="PTHR44757">
    <property type="entry name" value="DIGUANYLATE CYCLASE DGCP"/>
    <property type="match status" value="1"/>
</dbReference>
<feature type="domain" description="GGDEF" evidence="4">
    <location>
        <begin position="355"/>
        <end position="487"/>
    </location>
</feature>
<dbReference type="SMART" id="SM00091">
    <property type="entry name" value="PAS"/>
    <property type="match status" value="1"/>
</dbReference>
<keyword evidence="6" id="KW-1185">Reference proteome</keyword>
<dbReference type="Gene3D" id="3.30.70.270">
    <property type="match status" value="1"/>
</dbReference>
<dbReference type="InterPro" id="IPR000160">
    <property type="entry name" value="GGDEF_dom"/>
</dbReference>
<dbReference type="SUPFAM" id="SSF55785">
    <property type="entry name" value="PYP-like sensor domain (PAS domain)"/>
    <property type="match status" value="1"/>
</dbReference>
<dbReference type="PROSITE" id="PS50112">
    <property type="entry name" value="PAS"/>
    <property type="match status" value="1"/>
</dbReference>